<sequence length="85" mass="10137">MTNLLHHSIAYEMTVREKKTRVEWVEDVPQKLNFKTAPDITEMGPVSRAKESIKWWNQTKRDYENERELVTVRRVTTDVIYDADV</sequence>
<evidence type="ECO:0000313" key="2">
    <source>
        <dbReference type="Proteomes" id="UP000615696"/>
    </source>
</evidence>
<dbReference type="Proteomes" id="UP000615696">
    <property type="component" value="Segment"/>
</dbReference>
<name>A0A7S5UYM4_9CAUD</name>
<reference evidence="1 2" key="1">
    <citation type="submission" date="2020-01" db="EMBL/GenBank/DDBJ databases">
        <title>Patterns of diversity and host range of bacteriophage communities associated with bean-nodulatin bacteria.</title>
        <authorList>
            <person name="Vann Cauwenberghe J."/>
            <person name="Santamaria R.I."/>
            <person name="Bustos P."/>
            <person name="Juarez S."/>
            <person name="Gonzalez V."/>
        </authorList>
    </citation>
    <scope>NUCLEOTIDE SEQUENCE [LARGE SCALE GENOMIC DNA]</scope>
    <source>
        <strain evidence="2">RHph</strain>
    </source>
</reference>
<gene>
    <name evidence="1" type="ORF">EVC04_249</name>
</gene>
<keyword evidence="2" id="KW-1185">Reference proteome</keyword>
<dbReference type="EMBL" id="MN988532">
    <property type="protein sequence ID" value="QIG73686.1"/>
    <property type="molecule type" value="Genomic_DNA"/>
</dbReference>
<proteinExistence type="predicted"/>
<protein>
    <submittedName>
        <fullName evidence="1">Uncharacterized protein</fullName>
    </submittedName>
</protein>
<accession>A0A7S5UYM4</accession>
<evidence type="ECO:0000313" key="1">
    <source>
        <dbReference type="EMBL" id="QIG73686.1"/>
    </source>
</evidence>
<organism evidence="1 2">
    <name type="scientific">Rhizobium phage RHph_I1_9</name>
    <dbReference type="NCBI Taxonomy" id="2509729"/>
    <lineage>
        <taxon>Viruses</taxon>
        <taxon>Duplodnaviria</taxon>
        <taxon>Heunggongvirae</taxon>
        <taxon>Uroviricota</taxon>
        <taxon>Caudoviricetes</taxon>
        <taxon>Pootjesviridae</taxon>
        <taxon>Staniewskivirinae</taxon>
        <taxon>Trinifflemingvirus</taxon>
        <taxon>Trinifflemingvirus I19</taxon>
    </lineage>
</organism>